<proteinExistence type="predicted"/>
<evidence type="ECO:0000313" key="2">
    <source>
        <dbReference type="Proteomes" id="UP001457282"/>
    </source>
</evidence>
<name>A0AAW1X6R7_RUBAR</name>
<organism evidence="1 2">
    <name type="scientific">Rubus argutus</name>
    <name type="common">Southern blackberry</name>
    <dbReference type="NCBI Taxonomy" id="59490"/>
    <lineage>
        <taxon>Eukaryota</taxon>
        <taxon>Viridiplantae</taxon>
        <taxon>Streptophyta</taxon>
        <taxon>Embryophyta</taxon>
        <taxon>Tracheophyta</taxon>
        <taxon>Spermatophyta</taxon>
        <taxon>Magnoliopsida</taxon>
        <taxon>eudicotyledons</taxon>
        <taxon>Gunneridae</taxon>
        <taxon>Pentapetalae</taxon>
        <taxon>rosids</taxon>
        <taxon>fabids</taxon>
        <taxon>Rosales</taxon>
        <taxon>Rosaceae</taxon>
        <taxon>Rosoideae</taxon>
        <taxon>Rosoideae incertae sedis</taxon>
        <taxon>Rubus</taxon>
    </lineage>
</organism>
<dbReference type="EMBL" id="JBEDUW010000004">
    <property type="protein sequence ID" value="KAK9932671.1"/>
    <property type="molecule type" value="Genomic_DNA"/>
</dbReference>
<sequence>MALPRISKTHQNHWKSIKPINTNAFFSLIFTKNHTPSSNLPRPICTKSLDDPSLPSEVTHISDGLISIFTKEPFSQDKPRVEDLCF</sequence>
<protein>
    <submittedName>
        <fullName evidence="1">Uncharacterized protein</fullName>
    </submittedName>
</protein>
<dbReference type="AlphaFoldDB" id="A0AAW1X6R7"/>
<accession>A0AAW1X6R7</accession>
<keyword evidence="2" id="KW-1185">Reference proteome</keyword>
<gene>
    <name evidence="1" type="ORF">M0R45_019896</name>
</gene>
<comment type="caution">
    <text evidence="1">The sequence shown here is derived from an EMBL/GenBank/DDBJ whole genome shotgun (WGS) entry which is preliminary data.</text>
</comment>
<evidence type="ECO:0000313" key="1">
    <source>
        <dbReference type="EMBL" id="KAK9932671.1"/>
    </source>
</evidence>
<dbReference type="Proteomes" id="UP001457282">
    <property type="component" value="Unassembled WGS sequence"/>
</dbReference>
<reference evidence="1 2" key="1">
    <citation type="journal article" date="2023" name="G3 (Bethesda)">
        <title>A chromosome-length genome assembly and annotation of blackberry (Rubus argutus, cv. 'Hillquist').</title>
        <authorList>
            <person name="Bruna T."/>
            <person name="Aryal R."/>
            <person name="Dudchenko O."/>
            <person name="Sargent D.J."/>
            <person name="Mead D."/>
            <person name="Buti M."/>
            <person name="Cavallini A."/>
            <person name="Hytonen T."/>
            <person name="Andres J."/>
            <person name="Pham M."/>
            <person name="Weisz D."/>
            <person name="Mascagni F."/>
            <person name="Usai G."/>
            <person name="Natali L."/>
            <person name="Bassil N."/>
            <person name="Fernandez G.E."/>
            <person name="Lomsadze A."/>
            <person name="Armour M."/>
            <person name="Olukolu B."/>
            <person name="Poorten T."/>
            <person name="Britton C."/>
            <person name="Davik J."/>
            <person name="Ashrafi H."/>
            <person name="Aiden E.L."/>
            <person name="Borodovsky M."/>
            <person name="Worthington M."/>
        </authorList>
    </citation>
    <scope>NUCLEOTIDE SEQUENCE [LARGE SCALE GENOMIC DNA]</scope>
    <source>
        <strain evidence="1">PI 553951</strain>
    </source>
</reference>